<dbReference type="Proteomes" id="UP000187455">
    <property type="component" value="Unassembled WGS sequence"/>
</dbReference>
<evidence type="ECO:0000313" key="2">
    <source>
        <dbReference type="EMBL" id="OLY81254.1"/>
    </source>
</evidence>
<feature type="domain" description="Vps72/YL1 C-terminal" evidence="1">
    <location>
        <begin position="83"/>
        <end position="112"/>
    </location>
</feature>
<gene>
    <name evidence="3" type="ORF">AYI68_g4015</name>
    <name evidence="2" type="ORF">AYI68_g4640</name>
</gene>
<comment type="caution">
    <text evidence="3">The sequence shown here is derived from an EMBL/GenBank/DDBJ whole genome shotgun (WGS) entry which is preliminary data.</text>
</comment>
<dbReference type="OrthoDB" id="3942062at2759"/>
<name>A0A1R0GY83_9FUNG</name>
<dbReference type="AlphaFoldDB" id="A0A1R0GY83"/>
<proteinExistence type="predicted"/>
<dbReference type="GO" id="GO:0005634">
    <property type="term" value="C:nucleus"/>
    <property type="evidence" value="ECO:0007669"/>
    <property type="project" value="TreeGrafter"/>
</dbReference>
<dbReference type="EMBL" id="LSSL01002624">
    <property type="protein sequence ID" value="OLY81254.1"/>
    <property type="molecule type" value="Genomic_DNA"/>
</dbReference>
<dbReference type="STRING" id="133383.A0A1R0GY83"/>
<accession>A0A1R0GY83</accession>
<evidence type="ECO:0000313" key="3">
    <source>
        <dbReference type="EMBL" id="OLY81874.1"/>
    </source>
</evidence>
<evidence type="ECO:0000259" key="1">
    <source>
        <dbReference type="SMART" id="SM00993"/>
    </source>
</evidence>
<dbReference type="PANTHER" id="PTHR13275:SF4">
    <property type="entry name" value="VACUOLAR PROTEIN SORTING-ASSOCIATED PROTEIN 72 HOMOLOG"/>
    <property type="match status" value="1"/>
</dbReference>
<dbReference type="Pfam" id="PF08265">
    <property type="entry name" value="YL1_C"/>
    <property type="match status" value="1"/>
</dbReference>
<reference evidence="3 4" key="1">
    <citation type="journal article" date="2016" name="Mol. Biol. Evol.">
        <title>Genome-Wide Survey of Gut Fungi (Harpellales) Reveals the First Horizontally Transferred Ubiquitin Gene from a Mosquito Host.</title>
        <authorList>
            <person name="Wang Y."/>
            <person name="White M.M."/>
            <person name="Kvist S."/>
            <person name="Moncalvo J.M."/>
        </authorList>
    </citation>
    <scope>NUCLEOTIDE SEQUENCE [LARGE SCALE GENOMIC DNA]</scope>
    <source>
        <strain evidence="3 4">ALG-7-W6</strain>
    </source>
</reference>
<protein>
    <recommendedName>
        <fullName evidence="1">Vps72/YL1 C-terminal domain-containing protein</fullName>
    </recommendedName>
</protein>
<dbReference type="EMBL" id="LSSL01002099">
    <property type="protein sequence ID" value="OLY81874.1"/>
    <property type="molecule type" value="Genomic_DNA"/>
</dbReference>
<dbReference type="InterPro" id="IPR013272">
    <property type="entry name" value="Vps72/YL1_C"/>
</dbReference>
<evidence type="ECO:0000313" key="4">
    <source>
        <dbReference type="Proteomes" id="UP000187455"/>
    </source>
</evidence>
<dbReference type="PANTHER" id="PTHR13275">
    <property type="entry name" value="YL-1 PROTEIN TRANSCRIPTION FACTOR-LIKE 1"/>
    <property type="match status" value="1"/>
</dbReference>
<reference evidence="3" key="2">
    <citation type="submission" date="2017-01" db="EMBL/GenBank/DDBJ databases">
        <authorList>
            <person name="Mah S.A."/>
            <person name="Swanson W.J."/>
            <person name="Moy G.W."/>
            <person name="Vacquier V.D."/>
        </authorList>
    </citation>
    <scope>NUCLEOTIDE SEQUENCE</scope>
    <source>
        <strain evidence="3">ALG-7-W6</strain>
    </source>
</reference>
<dbReference type="SMART" id="SM00993">
    <property type="entry name" value="YL1_C"/>
    <property type="match status" value="1"/>
</dbReference>
<sequence>MKYPVFRQRLYSLSVNDIAHESSDMGCEVLKLEEKDFQNSNLSEPILQRKMYRYELKILEDEKHDKNFVVDKWEGSKPSKRPKVCPISGKPARYIHPRTGIPYHDLESYKIIEKMVANQYSFDPDNLTWISNCNNKKLF</sequence>
<organism evidence="3 4">
    <name type="scientific">Smittium mucronatum</name>
    <dbReference type="NCBI Taxonomy" id="133383"/>
    <lineage>
        <taxon>Eukaryota</taxon>
        <taxon>Fungi</taxon>
        <taxon>Fungi incertae sedis</taxon>
        <taxon>Zoopagomycota</taxon>
        <taxon>Kickxellomycotina</taxon>
        <taxon>Harpellomycetes</taxon>
        <taxon>Harpellales</taxon>
        <taxon>Legeriomycetaceae</taxon>
        <taxon>Smittium</taxon>
    </lineage>
</organism>
<keyword evidence="4" id="KW-1185">Reference proteome</keyword>